<proteinExistence type="inferred from homology"/>
<dbReference type="Pfam" id="PF08388">
    <property type="entry name" value="GIIM"/>
    <property type="match status" value="1"/>
</dbReference>
<evidence type="ECO:0000313" key="4">
    <source>
        <dbReference type="EMBL" id="BFD47150.1"/>
    </source>
</evidence>
<keyword evidence="3" id="KW-0808">Transferase</keyword>
<dbReference type="EMBL" id="AP029172">
    <property type="protein sequence ID" value="BFD47110.1"/>
    <property type="molecule type" value="Genomic_DNA"/>
</dbReference>
<dbReference type="EMBL" id="AP029172">
    <property type="protein sequence ID" value="BFD47150.1"/>
    <property type="molecule type" value="Genomic_DNA"/>
</dbReference>
<accession>A0AAT9GBA9</accession>
<evidence type="ECO:0000259" key="2">
    <source>
        <dbReference type="PROSITE" id="PS50878"/>
    </source>
</evidence>
<dbReference type="InterPro" id="IPR051083">
    <property type="entry name" value="GrpII_Intron_Splice-Mob/Def"/>
</dbReference>
<dbReference type="InterPro" id="IPR030931">
    <property type="entry name" value="Group_II_RT_mat"/>
</dbReference>
<comment type="similarity">
    <text evidence="1">Belongs to the bacterial reverse transcriptase family.</text>
</comment>
<dbReference type="GO" id="GO:0003964">
    <property type="term" value="F:RNA-directed DNA polymerase activity"/>
    <property type="evidence" value="ECO:0007669"/>
    <property type="project" value="UniProtKB-KW"/>
</dbReference>
<dbReference type="AlphaFoldDB" id="A0AAT9GBA9"/>
<evidence type="ECO:0000313" key="3">
    <source>
        <dbReference type="EMBL" id="BFD47110.1"/>
    </source>
</evidence>
<sequence>MVTGKIVSAPFGTAEHWNQINWSQCKKKTRKLQARIVQATKDGRWNKVKTLQHLLTRSFSAKALAVKRVTSNKGKYTAGVDNQLWQSPSAKSQGIASLKRRGYRSQPMRRIYLIKPEGGKRPISIPTIKDRAIQALYLMGLDPVAETIGDTHSYGFRVHRSAADAVSQIFITLARRDAPQWILEGDIKKCFDEIDHHWLKNSIPMEKSILNKWLRSGFVERRMLHPTIAGTPQGGIISPVLANLTLDGLDDVFNKHFGKKGTKKRKKYGVHMIRYADDFIVTGKSKEILETKVKRLVEDFLSQRGLSLSAGKTKITHIEQGFDFLGQTVLKYKTKLIIKPSEKSVNRLLKRIRYLIRKKNAETQEKVIDMLTPQIRGWANYHRGICARKAYEKVDHEIFKALWHWSKRRHPNKGLRWIKGKYFKVKESRKWCFAVLAKNKNIIEWKELFQATSVPIRRHKKIRAVANPYDKEWYAYFKERQSKKLFSLQKW</sequence>
<dbReference type="SUPFAM" id="SSF56672">
    <property type="entry name" value="DNA/RNA polymerases"/>
    <property type="match status" value="1"/>
</dbReference>
<dbReference type="InterPro" id="IPR025960">
    <property type="entry name" value="RVT_N"/>
</dbReference>
<evidence type="ECO:0000256" key="1">
    <source>
        <dbReference type="ARBA" id="ARBA00034120"/>
    </source>
</evidence>
<keyword evidence="3" id="KW-0695">RNA-directed DNA polymerase</keyword>
<dbReference type="Pfam" id="PF00078">
    <property type="entry name" value="RVT_1"/>
    <property type="match status" value="1"/>
</dbReference>
<dbReference type="InterPro" id="IPR013597">
    <property type="entry name" value="Mat_intron_G2"/>
</dbReference>
<dbReference type="InterPro" id="IPR000477">
    <property type="entry name" value="RT_dom"/>
</dbReference>
<keyword evidence="3" id="KW-0548">Nucleotidyltransferase</keyword>
<dbReference type="PANTHER" id="PTHR34047">
    <property type="entry name" value="NUCLEAR INTRON MATURASE 1, MITOCHONDRIAL-RELATED"/>
    <property type="match status" value="1"/>
</dbReference>
<protein>
    <submittedName>
        <fullName evidence="3">Group II intron reverse transcriptase/maturase</fullName>
    </submittedName>
</protein>
<name>A0AAT9GBA9_9RICK</name>
<dbReference type="Pfam" id="PF13655">
    <property type="entry name" value="RVT_N"/>
    <property type="match status" value="1"/>
</dbReference>
<feature type="domain" description="Reverse transcriptase" evidence="2">
    <location>
        <begin position="94"/>
        <end position="329"/>
    </location>
</feature>
<dbReference type="CDD" id="cd01651">
    <property type="entry name" value="RT_G2_intron"/>
    <property type="match status" value="1"/>
</dbReference>
<organism evidence="3">
    <name type="scientific">Wolbachia endosymbiont of Sergentomyia squamirostris</name>
    <dbReference type="NCBI Taxonomy" id="3113640"/>
    <lineage>
        <taxon>Bacteria</taxon>
        <taxon>Pseudomonadati</taxon>
        <taxon>Pseudomonadota</taxon>
        <taxon>Alphaproteobacteria</taxon>
        <taxon>Rickettsiales</taxon>
        <taxon>Anaplasmataceae</taxon>
        <taxon>Wolbachieae</taxon>
        <taxon>Wolbachia</taxon>
    </lineage>
</organism>
<dbReference type="PANTHER" id="PTHR34047:SF10">
    <property type="entry name" value="GROUP II INTRON-ASSOCIATED OPEN READING FRAME"/>
    <property type="match status" value="1"/>
</dbReference>
<gene>
    <name evidence="3" type="primary">ltrA_2</name>
    <name evidence="4" type="synonym">ltrA_4</name>
    <name evidence="3" type="ORF">DMENIID0003_01840</name>
    <name evidence="4" type="ORF">DMENIID0003_02240</name>
</gene>
<dbReference type="NCBIfam" id="TIGR04416">
    <property type="entry name" value="group_II_RT_mat"/>
    <property type="match status" value="1"/>
</dbReference>
<dbReference type="PROSITE" id="PS50878">
    <property type="entry name" value="RT_POL"/>
    <property type="match status" value="1"/>
</dbReference>
<reference evidence="3" key="1">
    <citation type="submission" date="2024-01" db="EMBL/GenBank/DDBJ databases">
        <title>Sequencing the genomes of a sandfly, Sergentomyia squamirostris, and its two endosymbionts.</title>
        <authorList>
            <person name="Itokawa K."/>
            <person name="Sanjoba C."/>
        </authorList>
    </citation>
    <scope>NUCLEOTIDE SEQUENCE</scope>
    <source>
        <strain evidence="3">WSSQ</strain>
    </source>
</reference>
<dbReference type="InterPro" id="IPR043502">
    <property type="entry name" value="DNA/RNA_pol_sf"/>
</dbReference>